<comment type="caution">
    <text evidence="1">The sequence shown here is derived from an EMBL/GenBank/DDBJ whole genome shotgun (WGS) entry which is preliminary data.</text>
</comment>
<dbReference type="Proteomes" id="UP000299102">
    <property type="component" value="Unassembled WGS sequence"/>
</dbReference>
<organism evidence="1 2">
    <name type="scientific">Eumeta variegata</name>
    <name type="common">Bagworm moth</name>
    <name type="synonym">Eumeta japonica</name>
    <dbReference type="NCBI Taxonomy" id="151549"/>
    <lineage>
        <taxon>Eukaryota</taxon>
        <taxon>Metazoa</taxon>
        <taxon>Ecdysozoa</taxon>
        <taxon>Arthropoda</taxon>
        <taxon>Hexapoda</taxon>
        <taxon>Insecta</taxon>
        <taxon>Pterygota</taxon>
        <taxon>Neoptera</taxon>
        <taxon>Endopterygota</taxon>
        <taxon>Lepidoptera</taxon>
        <taxon>Glossata</taxon>
        <taxon>Ditrysia</taxon>
        <taxon>Tineoidea</taxon>
        <taxon>Psychidae</taxon>
        <taxon>Oiketicinae</taxon>
        <taxon>Eumeta</taxon>
    </lineage>
</organism>
<protein>
    <submittedName>
        <fullName evidence="1">Uncharacterized protein</fullName>
    </submittedName>
</protein>
<reference evidence="1 2" key="1">
    <citation type="journal article" date="2019" name="Commun. Biol.">
        <title>The bagworm genome reveals a unique fibroin gene that provides high tensile strength.</title>
        <authorList>
            <person name="Kono N."/>
            <person name="Nakamura H."/>
            <person name="Ohtoshi R."/>
            <person name="Tomita M."/>
            <person name="Numata K."/>
            <person name="Arakawa K."/>
        </authorList>
    </citation>
    <scope>NUCLEOTIDE SEQUENCE [LARGE SCALE GENOMIC DNA]</scope>
</reference>
<accession>A0A4C1XCA1</accession>
<evidence type="ECO:0000313" key="2">
    <source>
        <dbReference type="Proteomes" id="UP000299102"/>
    </source>
</evidence>
<keyword evidence="2" id="KW-1185">Reference proteome</keyword>
<evidence type="ECO:0000313" key="1">
    <source>
        <dbReference type="EMBL" id="GBP61048.1"/>
    </source>
</evidence>
<sequence length="100" mass="11114">MQSYRDRTGFIWTSCALNAMIGISHSTVFIATKTTNCLRVDSRNFSENDKQFAPRVTSPSEGTCVELSRDLTPSRMRIVTAAAGSHFAHTLAIDAHFLYL</sequence>
<dbReference type="EMBL" id="BGZK01000802">
    <property type="protein sequence ID" value="GBP61048.1"/>
    <property type="molecule type" value="Genomic_DNA"/>
</dbReference>
<dbReference type="AlphaFoldDB" id="A0A4C1XCA1"/>
<name>A0A4C1XCA1_EUMVA</name>
<gene>
    <name evidence="1" type="ORF">EVAR_51180_1</name>
</gene>
<proteinExistence type="predicted"/>